<dbReference type="InterPro" id="IPR024474">
    <property type="entry name" value="Znf_dom_IS66"/>
</dbReference>
<dbReference type="InterPro" id="IPR045618">
    <property type="entry name" value="DUF6444"/>
</dbReference>
<protein>
    <submittedName>
        <fullName evidence="5">Transposase IS66 family</fullName>
    </submittedName>
</protein>
<feature type="region of interest" description="Disordered" evidence="1">
    <location>
        <begin position="47"/>
        <end position="94"/>
    </location>
</feature>
<feature type="domain" description="DUF6444" evidence="4">
    <location>
        <begin position="27"/>
        <end position="92"/>
    </location>
</feature>
<evidence type="ECO:0000313" key="5">
    <source>
        <dbReference type="EMBL" id="VAW86392.1"/>
    </source>
</evidence>
<gene>
    <name evidence="5" type="ORF">MNBD_GAMMA18-513</name>
</gene>
<dbReference type="PANTHER" id="PTHR33678">
    <property type="entry name" value="BLL1576 PROTEIN"/>
    <property type="match status" value="1"/>
</dbReference>
<evidence type="ECO:0000259" key="3">
    <source>
        <dbReference type="Pfam" id="PF13005"/>
    </source>
</evidence>
<reference evidence="5" key="1">
    <citation type="submission" date="2018-06" db="EMBL/GenBank/DDBJ databases">
        <authorList>
            <person name="Zhirakovskaya E."/>
        </authorList>
    </citation>
    <scope>NUCLEOTIDE SEQUENCE</scope>
</reference>
<dbReference type="Pfam" id="PF03050">
    <property type="entry name" value="DDE_Tnp_IS66"/>
    <property type="match status" value="1"/>
</dbReference>
<sequence>MKTPFDLKALNATEKDELILLLLRQNEMLVTQCARIAELEKENEALKSKLATNSRNSSKPPSSDGYDKPKPKSQRKKSGRSSGGQPGHKGSTLKQVEHPDHIHDHAVSHCTHCHADLSNQAVIAHEARQVFDLPEIKAVVTEHRAQIKTCSHCDTRVKAEFPAGVTQSVQYGNHVHATATYLSQYQLLPYQRLQELFHDLFQITLSQGTLSNILNRGHRYLEPFEEAAKTVLRESDVVHFDESGIRLKKSLNWLHVASTEQLTCYHIDPKRGQAAMDVMAILPEYQGHAVHDHWASYYGYDCQHVLCNAHHLRELTFAQEQHQQHWADEISKCLLDAKQEVDEAKAAGALSLDASRLTYFDRRYSRLLRAGRAELPVLPVDKNKKRGKKKQHKVKNFHDRLVNHKKEVLAFLYDFSLPFDNNLAERDVRMVKVKQKISGCFRSDQGAKTFCRIRGYISTVKKQGRNVFGALNDAFEGAALIPVSTKS</sequence>
<dbReference type="NCBIfam" id="NF033517">
    <property type="entry name" value="transpos_IS66"/>
    <property type="match status" value="1"/>
</dbReference>
<dbReference type="EMBL" id="UOFP01000139">
    <property type="protein sequence ID" value="VAW86392.1"/>
    <property type="molecule type" value="Genomic_DNA"/>
</dbReference>
<evidence type="ECO:0000259" key="4">
    <source>
        <dbReference type="Pfam" id="PF20042"/>
    </source>
</evidence>
<organism evidence="5">
    <name type="scientific">hydrothermal vent metagenome</name>
    <dbReference type="NCBI Taxonomy" id="652676"/>
    <lineage>
        <taxon>unclassified sequences</taxon>
        <taxon>metagenomes</taxon>
        <taxon>ecological metagenomes</taxon>
    </lineage>
</organism>
<name>A0A3B0ZG43_9ZZZZ</name>
<dbReference type="Pfam" id="PF13005">
    <property type="entry name" value="zf-IS66"/>
    <property type="match status" value="1"/>
</dbReference>
<feature type="domain" description="Transposase IS66 central" evidence="2">
    <location>
        <begin position="170"/>
        <end position="448"/>
    </location>
</feature>
<dbReference type="Pfam" id="PF20042">
    <property type="entry name" value="DUF6444"/>
    <property type="match status" value="1"/>
</dbReference>
<feature type="compositionally biased region" description="Polar residues" evidence="1">
    <location>
        <begin position="50"/>
        <end position="61"/>
    </location>
</feature>
<evidence type="ECO:0000256" key="1">
    <source>
        <dbReference type="SAM" id="MobiDB-lite"/>
    </source>
</evidence>
<dbReference type="PANTHER" id="PTHR33678:SF1">
    <property type="entry name" value="BLL1576 PROTEIN"/>
    <property type="match status" value="1"/>
</dbReference>
<dbReference type="InterPro" id="IPR004291">
    <property type="entry name" value="Transposase_IS66_central"/>
</dbReference>
<proteinExistence type="predicted"/>
<dbReference type="InterPro" id="IPR052344">
    <property type="entry name" value="Transposase-related"/>
</dbReference>
<feature type="domain" description="Transposase IS66 zinc-finger binding" evidence="3">
    <location>
        <begin position="109"/>
        <end position="154"/>
    </location>
</feature>
<evidence type="ECO:0000259" key="2">
    <source>
        <dbReference type="Pfam" id="PF03050"/>
    </source>
</evidence>
<accession>A0A3B0ZG43</accession>
<dbReference type="AlphaFoldDB" id="A0A3B0ZG43"/>